<evidence type="ECO:0000313" key="7">
    <source>
        <dbReference type="EMBL" id="PKU22861.1"/>
    </source>
</evidence>
<evidence type="ECO:0000256" key="4">
    <source>
        <dbReference type="ARBA" id="ARBA00022741"/>
    </source>
</evidence>
<evidence type="ECO:0000313" key="8">
    <source>
        <dbReference type="Proteomes" id="UP000233293"/>
    </source>
</evidence>
<dbReference type="InterPro" id="IPR003439">
    <property type="entry name" value="ABC_transporter-like_ATP-bd"/>
</dbReference>
<dbReference type="Proteomes" id="UP000233293">
    <property type="component" value="Unassembled WGS sequence"/>
</dbReference>
<dbReference type="CDD" id="cd03216">
    <property type="entry name" value="ABC_Carb_Monos_I"/>
    <property type="match status" value="1"/>
</dbReference>
<dbReference type="PANTHER" id="PTHR43790">
    <property type="entry name" value="CARBOHYDRATE TRANSPORT ATP-BINDING PROTEIN MG119-RELATED"/>
    <property type="match status" value="1"/>
</dbReference>
<proteinExistence type="predicted"/>
<evidence type="ECO:0000259" key="6">
    <source>
        <dbReference type="PROSITE" id="PS50893"/>
    </source>
</evidence>
<dbReference type="PROSITE" id="PS00211">
    <property type="entry name" value="ABC_TRANSPORTER_1"/>
    <property type="match status" value="1"/>
</dbReference>
<accession>A0A2N3PR39</accession>
<keyword evidence="5 7" id="KW-0067">ATP-binding</keyword>
<dbReference type="AlphaFoldDB" id="A0A2N3PR39"/>
<dbReference type="EMBL" id="PIUM01000026">
    <property type="protein sequence ID" value="PKU22861.1"/>
    <property type="molecule type" value="Genomic_DNA"/>
</dbReference>
<dbReference type="GO" id="GO:0016887">
    <property type="term" value="F:ATP hydrolysis activity"/>
    <property type="evidence" value="ECO:0007669"/>
    <property type="project" value="InterPro"/>
</dbReference>
<keyword evidence="2" id="KW-0762">Sugar transport</keyword>
<dbReference type="SMART" id="SM00382">
    <property type="entry name" value="AAA"/>
    <property type="match status" value="2"/>
</dbReference>
<dbReference type="InterPro" id="IPR003593">
    <property type="entry name" value="AAA+_ATPase"/>
</dbReference>
<protein>
    <submittedName>
        <fullName evidence="7">Sugar ABC transporter ATP-binding protein</fullName>
    </submittedName>
</protein>
<dbReference type="InterPro" id="IPR050107">
    <property type="entry name" value="ABC_carbohydrate_import_ATPase"/>
</dbReference>
<evidence type="ECO:0000256" key="3">
    <source>
        <dbReference type="ARBA" id="ARBA00022737"/>
    </source>
</evidence>
<evidence type="ECO:0000256" key="1">
    <source>
        <dbReference type="ARBA" id="ARBA00022448"/>
    </source>
</evidence>
<gene>
    <name evidence="7" type="ORF">CWS72_19600</name>
</gene>
<dbReference type="GO" id="GO:0005524">
    <property type="term" value="F:ATP binding"/>
    <property type="evidence" value="ECO:0007669"/>
    <property type="project" value="UniProtKB-KW"/>
</dbReference>
<keyword evidence="8" id="KW-1185">Reference proteome</keyword>
<dbReference type="SUPFAM" id="SSF52540">
    <property type="entry name" value="P-loop containing nucleoside triphosphate hydrolases"/>
    <property type="match status" value="2"/>
</dbReference>
<sequence length="508" mass="55012">MNAVPLPPGTPPRVEARGISKRYPGLLALDHVTFSVMPGEVHVLFGENGAGKSTLVSIIAGVNEPSDGEVVVNGESAEIHSVHDARTYGINAVFQEFSLVPSLSVLDNLFLGDEIRRGPFLDHARMRREATALFGRIGFPLDLDTPVSSLGRAEQQMLEIAKALRREPTTLILDEPTASLTEKETDRLFSFIAELKTRGIGIIYISHRIQEFQRIADRITVLRDGRVRGVVPADTPESELVELMAGRAIGKIYPSIAHRPGPPILSARDLTGAGVEGVSFDVRPGEVLGLAGLVGCGKSEVWRIILGLSRRSSGSVTLAGRDMSAANTGDMIRAGVFYLPPDRKSEGLMLALSSLDNMALGMLAGDQVSRSRGRISNRAIRTEGLRLAAQVDLAPGHLPRPVSQLSGGNQQKILFSRGFARTWEVFVFDEPTVGVDVGTRAALYLLIKQLTESGKAVVVISSDLPEVMNLSHRLLVFARGRISTVLERDEIEESAILGHFFKQGELAR</sequence>
<evidence type="ECO:0000256" key="5">
    <source>
        <dbReference type="ARBA" id="ARBA00022840"/>
    </source>
</evidence>
<keyword evidence="3" id="KW-0677">Repeat</keyword>
<dbReference type="Pfam" id="PF00005">
    <property type="entry name" value="ABC_tran"/>
    <property type="match status" value="2"/>
</dbReference>
<dbReference type="CDD" id="cd03215">
    <property type="entry name" value="ABC_Carb_Monos_II"/>
    <property type="match status" value="1"/>
</dbReference>
<dbReference type="InterPro" id="IPR027417">
    <property type="entry name" value="P-loop_NTPase"/>
</dbReference>
<name>A0A2N3PR39_9PROT</name>
<dbReference type="PROSITE" id="PS50893">
    <property type="entry name" value="ABC_TRANSPORTER_2"/>
    <property type="match status" value="2"/>
</dbReference>
<organism evidence="7 8">
    <name type="scientific">Telmatospirillum siberiense</name>
    <dbReference type="NCBI Taxonomy" id="382514"/>
    <lineage>
        <taxon>Bacteria</taxon>
        <taxon>Pseudomonadati</taxon>
        <taxon>Pseudomonadota</taxon>
        <taxon>Alphaproteobacteria</taxon>
        <taxon>Rhodospirillales</taxon>
        <taxon>Rhodospirillaceae</taxon>
        <taxon>Telmatospirillum</taxon>
    </lineage>
</organism>
<keyword evidence="4" id="KW-0547">Nucleotide-binding</keyword>
<feature type="domain" description="ABC transporter" evidence="6">
    <location>
        <begin position="259"/>
        <end position="504"/>
    </location>
</feature>
<dbReference type="Gene3D" id="3.40.50.300">
    <property type="entry name" value="P-loop containing nucleotide triphosphate hydrolases"/>
    <property type="match status" value="2"/>
</dbReference>
<evidence type="ECO:0000256" key="2">
    <source>
        <dbReference type="ARBA" id="ARBA00022597"/>
    </source>
</evidence>
<dbReference type="RefSeq" id="WP_101252334.1">
    <property type="nucleotide sequence ID" value="NZ_PIUM01000026.1"/>
</dbReference>
<reference evidence="8" key="1">
    <citation type="submission" date="2017-12" db="EMBL/GenBank/DDBJ databases">
        <title>Draft genome sequence of Telmatospirillum siberiense 26-4b1T, an acidotolerant peatland alphaproteobacterium potentially involved in sulfur cycling.</title>
        <authorList>
            <person name="Hausmann B."/>
            <person name="Pjevac P."/>
            <person name="Schreck K."/>
            <person name="Herbold C.W."/>
            <person name="Daims H."/>
            <person name="Wagner M."/>
            <person name="Pester M."/>
            <person name="Loy A."/>
        </authorList>
    </citation>
    <scope>NUCLEOTIDE SEQUENCE [LARGE SCALE GENOMIC DNA]</scope>
    <source>
        <strain evidence="8">26-4b1</strain>
    </source>
</reference>
<feature type="domain" description="ABC transporter" evidence="6">
    <location>
        <begin position="14"/>
        <end position="249"/>
    </location>
</feature>
<dbReference type="OrthoDB" id="7283113at2"/>
<dbReference type="InterPro" id="IPR017871">
    <property type="entry name" value="ABC_transporter-like_CS"/>
</dbReference>
<comment type="caution">
    <text evidence="7">The sequence shown here is derived from an EMBL/GenBank/DDBJ whole genome shotgun (WGS) entry which is preliminary data.</text>
</comment>
<dbReference type="PANTHER" id="PTHR43790:SF9">
    <property type="entry name" value="GALACTOFURANOSE TRANSPORTER ATP-BINDING PROTEIN YTFR"/>
    <property type="match status" value="1"/>
</dbReference>
<keyword evidence="1" id="KW-0813">Transport</keyword>